<dbReference type="GO" id="GO:0016740">
    <property type="term" value="F:transferase activity"/>
    <property type="evidence" value="ECO:0007669"/>
    <property type="project" value="UniProtKB-KW"/>
</dbReference>
<comment type="caution">
    <text evidence="1">The sequence shown here is derived from an EMBL/GenBank/DDBJ whole genome shotgun (WGS) entry which is preliminary data.</text>
</comment>
<dbReference type="EMBL" id="JBHTKA010000013">
    <property type="protein sequence ID" value="MFD1002671.1"/>
    <property type="molecule type" value="Genomic_DNA"/>
</dbReference>
<dbReference type="PANTHER" id="PTHR33844:SF1">
    <property type="entry name" value="SULFOTRANSFERASE DOMAIN-CONTAINING PROTEIN"/>
    <property type="match status" value="1"/>
</dbReference>
<name>A0ABW3KB38_9BACT</name>
<keyword evidence="2" id="KW-1185">Reference proteome</keyword>
<proteinExistence type="predicted"/>
<dbReference type="InterPro" id="IPR027417">
    <property type="entry name" value="P-loop_NTPase"/>
</dbReference>
<dbReference type="Pfam" id="PF13469">
    <property type="entry name" value="Sulfotransfer_3"/>
    <property type="match status" value="1"/>
</dbReference>
<dbReference type="EC" id="2.8.2.-" evidence="1"/>
<gene>
    <name evidence="1" type="ORF">ACFQ21_25325</name>
</gene>
<evidence type="ECO:0000313" key="2">
    <source>
        <dbReference type="Proteomes" id="UP001597112"/>
    </source>
</evidence>
<sequence length="320" mass="36446">MSKPHYIPVHLDLPGEKIRWMDVDRFPDLPMMNSAAISVREEFTLETTLNVLATLNALPGRPCGFIFHTSRCGSTLLARMLHGSADILAFNEPQPVNALLVNYTKSGYTKTDWAWEQGGNKLLQNLLSTYLYSGKKIFIKFSSFNLLVLNRIIQLWPDVPIVFLYRNPIEVVVSNLEKQGGFLLKRHNPLLKYILHQCNLELPDYLTDEAYCVKMIGAFFRIILEHLKNADRSKVLAVDYESISPDTVPDILRFFGLEVTEAKRDAIYAGMTNNAKNGTPFQKDIASKHARASKTILTLCEQFAFENYHALKQYSQLVSR</sequence>
<organism evidence="1 2">
    <name type="scientific">Ohtaekwangia kribbensis</name>
    <dbReference type="NCBI Taxonomy" id="688913"/>
    <lineage>
        <taxon>Bacteria</taxon>
        <taxon>Pseudomonadati</taxon>
        <taxon>Bacteroidota</taxon>
        <taxon>Cytophagia</taxon>
        <taxon>Cytophagales</taxon>
        <taxon>Fulvivirgaceae</taxon>
        <taxon>Ohtaekwangia</taxon>
    </lineage>
</organism>
<keyword evidence="1" id="KW-0808">Transferase</keyword>
<dbReference type="PANTHER" id="PTHR33844">
    <property type="entry name" value="SULFOTRANSFER_1 DOMAIN-CONTAINING PROTEIN"/>
    <property type="match status" value="1"/>
</dbReference>
<accession>A0ABW3KB38</accession>
<dbReference type="Gene3D" id="3.40.50.300">
    <property type="entry name" value="P-loop containing nucleotide triphosphate hydrolases"/>
    <property type="match status" value="1"/>
</dbReference>
<protein>
    <submittedName>
        <fullName evidence="1">Sulfotransferase family protein</fullName>
        <ecNumber evidence="1">2.8.2.-</ecNumber>
    </submittedName>
</protein>
<reference evidence="2" key="1">
    <citation type="journal article" date="2019" name="Int. J. Syst. Evol. Microbiol.">
        <title>The Global Catalogue of Microorganisms (GCM) 10K type strain sequencing project: providing services to taxonomists for standard genome sequencing and annotation.</title>
        <authorList>
            <consortium name="The Broad Institute Genomics Platform"/>
            <consortium name="The Broad Institute Genome Sequencing Center for Infectious Disease"/>
            <person name="Wu L."/>
            <person name="Ma J."/>
        </authorList>
    </citation>
    <scope>NUCLEOTIDE SEQUENCE [LARGE SCALE GENOMIC DNA]</scope>
    <source>
        <strain evidence="2">CCUG 58938</strain>
    </source>
</reference>
<dbReference type="SUPFAM" id="SSF52540">
    <property type="entry name" value="P-loop containing nucleoside triphosphate hydrolases"/>
    <property type="match status" value="1"/>
</dbReference>
<dbReference type="RefSeq" id="WP_377584155.1">
    <property type="nucleotide sequence ID" value="NZ_JBHTKA010000013.1"/>
</dbReference>
<evidence type="ECO:0000313" key="1">
    <source>
        <dbReference type="EMBL" id="MFD1002671.1"/>
    </source>
</evidence>
<dbReference type="Proteomes" id="UP001597112">
    <property type="component" value="Unassembled WGS sequence"/>
</dbReference>